<organism evidence="8">
    <name type="scientific">Arion vulgaris</name>
    <dbReference type="NCBI Taxonomy" id="1028688"/>
    <lineage>
        <taxon>Eukaryota</taxon>
        <taxon>Metazoa</taxon>
        <taxon>Spiralia</taxon>
        <taxon>Lophotrochozoa</taxon>
        <taxon>Mollusca</taxon>
        <taxon>Gastropoda</taxon>
        <taxon>Heterobranchia</taxon>
        <taxon>Euthyneura</taxon>
        <taxon>Panpulmonata</taxon>
        <taxon>Eupulmonata</taxon>
        <taxon>Stylommatophora</taxon>
        <taxon>Helicina</taxon>
        <taxon>Arionoidea</taxon>
        <taxon>Arionidae</taxon>
        <taxon>Arion</taxon>
    </lineage>
</organism>
<keyword evidence="3" id="KW-0690">Ribosome biogenesis</keyword>
<evidence type="ECO:0000256" key="7">
    <source>
        <dbReference type="SAM" id="MobiDB-lite"/>
    </source>
</evidence>
<evidence type="ECO:0000256" key="4">
    <source>
        <dbReference type="ARBA" id="ARBA00022552"/>
    </source>
</evidence>
<reference evidence="8" key="1">
    <citation type="submission" date="2014-12" db="EMBL/GenBank/DDBJ databases">
        <title>Insight into the proteome of Arion vulgaris.</title>
        <authorList>
            <person name="Aradska J."/>
            <person name="Bulat T."/>
            <person name="Smidak R."/>
            <person name="Sarate P."/>
            <person name="Gangsoo J."/>
            <person name="Sialana F."/>
            <person name="Bilban M."/>
            <person name="Lubec G."/>
        </authorList>
    </citation>
    <scope>NUCLEOTIDE SEQUENCE</scope>
    <source>
        <tissue evidence="8">Skin</tissue>
    </source>
</reference>
<dbReference type="GO" id="GO:0032040">
    <property type="term" value="C:small-subunit processome"/>
    <property type="evidence" value="ECO:0007669"/>
    <property type="project" value="InterPro"/>
</dbReference>
<sequence length="847" mass="96722">MVKAKNRKGISDKVRNKQRTKSKQPSNPFEIKVNKIKHSVVNKKVQKWEKGVPGVSRSKAVKQRKDTLLRELHHMKKANSLLDKRFGEKDSTMSADEKMVQRFALERKKQMKKGDFSLNEEEEVLTHYGQSLAENLKDTIGSDSEDDGSDGKLRMGSLQFGGFSKDSDEVSWKDKMKEVIADSKKHKYDRQAEKEKTLEATKELDSCWKTLVSNFKPVHNNQPTRKASSFMQLFHHLVMEQKSGGATDKLKTEEEKAKEEAERLKLLETHRIARMKGASNVSKNTHMSADDLNDGFALEKGNRSVSFAEPNGFEDKSEDGESSKQDEAEISENENNEKDQNGDGSESGDDDDDESDDNSDDYSDLASEDENDSDEEPAQQVEKSAFKQKQGVAKPKSILKNSEIENICIGKEISTSLPFVFTAPGSYEELKSLLHGHSTDEQSTILSRLRKCYHPSLAEGNKEKLEKIQIYLLQYFGEVVKQQPLDKNLVDHVTSNIWELTQMFKASSATALQNILIDHQKMFITQMLKRNGRGTYPDIDTLMYLKLVECLFPTSDYQHPVTTPAIHFITQMLSECMLRSNRDVVAGTFVCSLALKFVDLSKRFIPEVVTFLHGLLYLGAVKDGSSDIKVYPPHRVGSKAVDLCVQQKCLSASGQWSLSEMLNKEPVELNNDQFRCEAIVRCLELLLDCIRLWEELPCLTLVFEPCMRLLTLLPKHLYPADVEEKIQSLSQKYDDAKLKKLKVMQQPSKKPVPLKLFEPEIQEFWSGKHKKGGPNKEVNDRQRLKHKYKREFKAAVREIKRDNEVLARHQLDTILQKDADRKRKTKELMQNLASQEGDYKAMKKMKK</sequence>
<keyword evidence="5" id="KW-0539">Nucleus</keyword>
<dbReference type="GO" id="GO:0030692">
    <property type="term" value="C:Noc4p-Nop14p complex"/>
    <property type="evidence" value="ECO:0007669"/>
    <property type="project" value="TreeGrafter"/>
</dbReference>
<proteinExistence type="inferred from homology"/>
<evidence type="ECO:0000256" key="1">
    <source>
        <dbReference type="ARBA" id="ARBA00004604"/>
    </source>
</evidence>
<name>A0A0B7A112_9EUPU</name>
<dbReference type="InterPro" id="IPR007276">
    <property type="entry name" value="Nop14"/>
</dbReference>
<dbReference type="Pfam" id="PF04147">
    <property type="entry name" value="Nop14"/>
    <property type="match status" value="1"/>
</dbReference>
<comment type="function">
    <text evidence="6">Involved in nucleolar processing of pre-18S ribosomal RNA. Has a role in the nuclear export of 40S pre-ribosomal subunit to the cytoplasm.</text>
</comment>
<comment type="similarity">
    <text evidence="2">Belongs to the NOP14 family.</text>
</comment>
<protein>
    <recommendedName>
        <fullName evidence="9">Nucleolar protein 14</fullName>
    </recommendedName>
</protein>
<evidence type="ECO:0008006" key="9">
    <source>
        <dbReference type="Google" id="ProtNLM"/>
    </source>
</evidence>
<evidence type="ECO:0000256" key="2">
    <source>
        <dbReference type="ARBA" id="ARBA00007466"/>
    </source>
</evidence>
<keyword evidence="4" id="KW-0698">rRNA processing</keyword>
<dbReference type="AlphaFoldDB" id="A0A0B7A112"/>
<dbReference type="PANTHER" id="PTHR23183:SF0">
    <property type="entry name" value="NUCLEOLAR PROTEIN 14"/>
    <property type="match status" value="1"/>
</dbReference>
<evidence type="ECO:0000256" key="5">
    <source>
        <dbReference type="ARBA" id="ARBA00023242"/>
    </source>
</evidence>
<feature type="compositionally biased region" description="Basic and acidic residues" evidence="7">
    <location>
        <begin position="313"/>
        <end position="327"/>
    </location>
</feature>
<feature type="region of interest" description="Disordered" evidence="7">
    <location>
        <begin position="275"/>
        <end position="395"/>
    </location>
</feature>
<gene>
    <name evidence="8" type="primary">ORF91762</name>
</gene>
<feature type="region of interest" description="Disordered" evidence="7">
    <location>
        <begin position="1"/>
        <end position="29"/>
    </location>
</feature>
<comment type="subcellular location">
    <subcellularLocation>
        <location evidence="1">Nucleus</location>
        <location evidence="1">Nucleolus</location>
    </subcellularLocation>
</comment>
<evidence type="ECO:0000256" key="3">
    <source>
        <dbReference type="ARBA" id="ARBA00022517"/>
    </source>
</evidence>
<dbReference type="GO" id="GO:0030490">
    <property type="term" value="P:maturation of SSU-rRNA"/>
    <property type="evidence" value="ECO:0007669"/>
    <property type="project" value="TreeGrafter"/>
</dbReference>
<evidence type="ECO:0000313" key="8">
    <source>
        <dbReference type="EMBL" id="CEK74599.1"/>
    </source>
</evidence>
<evidence type="ECO:0000256" key="6">
    <source>
        <dbReference type="ARBA" id="ARBA00024695"/>
    </source>
</evidence>
<feature type="compositionally biased region" description="Acidic residues" evidence="7">
    <location>
        <begin position="346"/>
        <end position="377"/>
    </location>
</feature>
<dbReference type="EMBL" id="HACG01027734">
    <property type="protein sequence ID" value="CEK74599.1"/>
    <property type="molecule type" value="Transcribed_RNA"/>
</dbReference>
<accession>A0A0B7A112</accession>
<dbReference type="PANTHER" id="PTHR23183">
    <property type="entry name" value="NOP14"/>
    <property type="match status" value="1"/>
</dbReference>